<evidence type="ECO:0000256" key="2">
    <source>
        <dbReference type="ARBA" id="ARBA00007606"/>
    </source>
</evidence>
<dbReference type="InterPro" id="IPR050528">
    <property type="entry name" value="L-type_Lectin-RKs"/>
</dbReference>
<evidence type="ECO:0000256" key="9">
    <source>
        <dbReference type="ARBA" id="ARBA00022729"/>
    </source>
</evidence>
<evidence type="ECO:0000256" key="15">
    <source>
        <dbReference type="ARBA" id="ARBA00023136"/>
    </source>
</evidence>
<dbReference type="Gene3D" id="2.60.120.200">
    <property type="match status" value="1"/>
</dbReference>
<dbReference type="PROSITE" id="PS00107">
    <property type="entry name" value="PROTEIN_KINASE_ATP"/>
    <property type="match status" value="1"/>
</dbReference>
<dbReference type="CDD" id="cd14066">
    <property type="entry name" value="STKc_IRAK"/>
    <property type="match status" value="1"/>
</dbReference>
<evidence type="ECO:0000256" key="16">
    <source>
        <dbReference type="ARBA" id="ARBA00023170"/>
    </source>
</evidence>
<gene>
    <name evidence="22" type="ORF">QN277_010662</name>
</gene>
<dbReference type="Pfam" id="PF00139">
    <property type="entry name" value="Lectin_legB"/>
    <property type="match status" value="1"/>
</dbReference>
<dbReference type="AlphaFoldDB" id="A0AAE1IM44"/>
<keyword evidence="7" id="KW-0808">Transferase</keyword>
<keyword evidence="12" id="KW-0418">Kinase</keyword>
<dbReference type="InterPro" id="IPR008271">
    <property type="entry name" value="Ser/Thr_kinase_AS"/>
</dbReference>
<evidence type="ECO:0000256" key="10">
    <source>
        <dbReference type="ARBA" id="ARBA00022734"/>
    </source>
</evidence>
<dbReference type="Gene3D" id="1.10.510.10">
    <property type="entry name" value="Transferase(Phosphotransferase) domain 1"/>
    <property type="match status" value="1"/>
</dbReference>
<keyword evidence="14 20" id="KW-1133">Transmembrane helix</keyword>
<dbReference type="GO" id="GO:0004674">
    <property type="term" value="F:protein serine/threonine kinase activity"/>
    <property type="evidence" value="ECO:0007669"/>
    <property type="project" value="UniProtKB-KW"/>
</dbReference>
<comment type="similarity">
    <text evidence="3">In the N-terminal section; belongs to the leguminous lectin family.</text>
</comment>
<evidence type="ECO:0000256" key="17">
    <source>
        <dbReference type="ARBA" id="ARBA00047899"/>
    </source>
</evidence>
<dbReference type="FunFam" id="3.30.200.20:FF:000491">
    <property type="entry name" value="Lectin-domain containing receptor kinase VI.3"/>
    <property type="match status" value="1"/>
</dbReference>
<feature type="domain" description="Protein kinase" evidence="21">
    <location>
        <begin position="284"/>
        <end position="550"/>
    </location>
</feature>
<comment type="caution">
    <text evidence="22">The sequence shown here is derived from an EMBL/GenBank/DDBJ whole genome shotgun (WGS) entry which is preliminary data.</text>
</comment>
<evidence type="ECO:0000256" key="20">
    <source>
        <dbReference type="SAM" id="Phobius"/>
    </source>
</evidence>
<dbReference type="PROSITE" id="PS50011">
    <property type="entry name" value="PROTEIN_KINASE_DOM"/>
    <property type="match status" value="1"/>
</dbReference>
<comment type="catalytic activity">
    <reaction evidence="18">
        <text>L-seryl-[protein] + ATP = O-phospho-L-seryl-[protein] + ADP + H(+)</text>
        <dbReference type="Rhea" id="RHEA:17989"/>
        <dbReference type="Rhea" id="RHEA-COMP:9863"/>
        <dbReference type="Rhea" id="RHEA-COMP:11604"/>
        <dbReference type="ChEBI" id="CHEBI:15378"/>
        <dbReference type="ChEBI" id="CHEBI:29999"/>
        <dbReference type="ChEBI" id="CHEBI:30616"/>
        <dbReference type="ChEBI" id="CHEBI:83421"/>
        <dbReference type="ChEBI" id="CHEBI:456216"/>
        <dbReference type="EC" id="2.7.11.1"/>
    </reaction>
</comment>
<comment type="catalytic activity">
    <reaction evidence="17">
        <text>L-threonyl-[protein] + ATP = O-phospho-L-threonyl-[protein] + ADP + H(+)</text>
        <dbReference type="Rhea" id="RHEA:46608"/>
        <dbReference type="Rhea" id="RHEA-COMP:11060"/>
        <dbReference type="Rhea" id="RHEA-COMP:11605"/>
        <dbReference type="ChEBI" id="CHEBI:15378"/>
        <dbReference type="ChEBI" id="CHEBI:30013"/>
        <dbReference type="ChEBI" id="CHEBI:30616"/>
        <dbReference type="ChEBI" id="CHEBI:61977"/>
        <dbReference type="ChEBI" id="CHEBI:456216"/>
        <dbReference type="EC" id="2.7.11.1"/>
    </reaction>
</comment>
<dbReference type="GO" id="GO:0005524">
    <property type="term" value="F:ATP binding"/>
    <property type="evidence" value="ECO:0007669"/>
    <property type="project" value="UniProtKB-UniRule"/>
</dbReference>
<dbReference type="SUPFAM" id="SSF49899">
    <property type="entry name" value="Concanavalin A-like lectins/glucanases"/>
    <property type="match status" value="1"/>
</dbReference>
<keyword evidence="16" id="KW-0675">Receptor</keyword>
<dbReference type="Pfam" id="PF00069">
    <property type="entry name" value="Pkinase"/>
    <property type="match status" value="1"/>
</dbReference>
<dbReference type="SMART" id="SM00220">
    <property type="entry name" value="S_TKc"/>
    <property type="match status" value="1"/>
</dbReference>
<evidence type="ECO:0000256" key="19">
    <source>
        <dbReference type="PROSITE-ProRule" id="PRU10141"/>
    </source>
</evidence>
<evidence type="ECO:0000256" key="1">
    <source>
        <dbReference type="ARBA" id="ARBA00004479"/>
    </source>
</evidence>
<evidence type="ECO:0000259" key="21">
    <source>
        <dbReference type="PROSITE" id="PS50011"/>
    </source>
</evidence>
<evidence type="ECO:0000256" key="6">
    <source>
        <dbReference type="ARBA" id="ARBA00022527"/>
    </source>
</evidence>
<keyword evidence="13 19" id="KW-0067">ATP-binding</keyword>
<comment type="similarity">
    <text evidence="4">In the C-terminal section; belongs to the protein kinase superfamily. Ser/Thr protein kinase family.</text>
</comment>
<dbReference type="InterPro" id="IPR000719">
    <property type="entry name" value="Prot_kinase_dom"/>
</dbReference>
<evidence type="ECO:0000256" key="13">
    <source>
        <dbReference type="ARBA" id="ARBA00022840"/>
    </source>
</evidence>
<evidence type="ECO:0000256" key="3">
    <source>
        <dbReference type="ARBA" id="ARBA00008536"/>
    </source>
</evidence>
<comment type="subcellular location">
    <subcellularLocation>
        <location evidence="1">Membrane</location>
        <topology evidence="1">Single-pass type I membrane protein</topology>
    </subcellularLocation>
</comment>
<evidence type="ECO:0000256" key="7">
    <source>
        <dbReference type="ARBA" id="ARBA00022679"/>
    </source>
</evidence>
<dbReference type="InterPro" id="IPR011009">
    <property type="entry name" value="Kinase-like_dom_sf"/>
</dbReference>
<dbReference type="PROSITE" id="PS00108">
    <property type="entry name" value="PROTEIN_KINASE_ST"/>
    <property type="match status" value="1"/>
</dbReference>
<dbReference type="InterPro" id="IPR017441">
    <property type="entry name" value="Protein_kinase_ATP_BS"/>
</dbReference>
<dbReference type="SUPFAM" id="SSF56112">
    <property type="entry name" value="Protein kinase-like (PK-like)"/>
    <property type="match status" value="1"/>
</dbReference>
<dbReference type="GO" id="GO:0016020">
    <property type="term" value="C:membrane"/>
    <property type="evidence" value="ECO:0007669"/>
    <property type="project" value="UniProtKB-SubCell"/>
</dbReference>
<evidence type="ECO:0000256" key="12">
    <source>
        <dbReference type="ARBA" id="ARBA00022777"/>
    </source>
</evidence>
<evidence type="ECO:0000256" key="5">
    <source>
        <dbReference type="ARBA" id="ARBA00012513"/>
    </source>
</evidence>
<sequence>MRSNSTSLQKAFSFSTSFVFSIVSSTSEPGGFGLAFAIAPKAHFPEAEAEHYPGLFNGSNEGSTSNHLYAVEFDTVNGFDKGESDTQGNDVGVNLNGMTSIVKESAAYIVEQGPDAPKKENISLEQVGAVQAWIDFDGDEQIVNVTIAPIPEPKPSKPLIFNHPINLAGNLTEIVYVGFSASTGRNKASSHYILGWSFAVNAPAPLLDISKLPVPPPKVKDPSSFPWANFAIGVLSALILILLFSFCSVTMYKRYTNFEALEDWELDCPHRFRYRDLHIATKGFKESELIGVGGFGAVYKGVLPSTGTEVAVKRIVRSSVQGMREFAAEIESLGRLRHKNLVNLQGWCKQKNNLLLIYDYIPNGSLDLLLYNQSLVLNWDQRFNIIKGIANGLLYLHEEWEQVVVHRDIKTSNILIDLDLNARLGDFGLARLYDHGELSHTTNVVGTIGYIAPELTCIGKASTSSDVYAFGILLLEVVSGRRPIGSGQFILVDWVIENHRLGQILEVIDPNLNSVYAEEVELVVKLGLLCSQYNDESRPTMRQVTRYLNFDDPLPNIAGISHKYSLSGTNSLDFFEGESHRAISTSLNSSSIHSMNSMSIEAGSSAYTKSC</sequence>
<proteinExistence type="inferred from homology"/>
<dbReference type="EMBL" id="JAWXYG010000016">
    <property type="protein sequence ID" value="KAK4253341.1"/>
    <property type="molecule type" value="Genomic_DNA"/>
</dbReference>
<comment type="similarity">
    <text evidence="2">Belongs to the leguminous lectin family.</text>
</comment>
<reference evidence="22" key="1">
    <citation type="submission" date="2023-10" db="EMBL/GenBank/DDBJ databases">
        <title>Chromosome-level genome of the transformable northern wattle, Acacia crassicarpa.</title>
        <authorList>
            <person name="Massaro I."/>
            <person name="Sinha N.R."/>
            <person name="Poethig S."/>
            <person name="Leichty A.R."/>
        </authorList>
    </citation>
    <scope>NUCLEOTIDE SEQUENCE</scope>
    <source>
        <strain evidence="22">Acra3RX</strain>
        <tissue evidence="22">Leaf</tissue>
    </source>
</reference>
<feature type="binding site" evidence="19">
    <location>
        <position position="313"/>
    </location>
    <ligand>
        <name>ATP</name>
        <dbReference type="ChEBI" id="CHEBI:30616"/>
    </ligand>
</feature>
<organism evidence="22 23">
    <name type="scientific">Acacia crassicarpa</name>
    <name type="common">northern wattle</name>
    <dbReference type="NCBI Taxonomy" id="499986"/>
    <lineage>
        <taxon>Eukaryota</taxon>
        <taxon>Viridiplantae</taxon>
        <taxon>Streptophyta</taxon>
        <taxon>Embryophyta</taxon>
        <taxon>Tracheophyta</taxon>
        <taxon>Spermatophyta</taxon>
        <taxon>Magnoliopsida</taxon>
        <taxon>eudicotyledons</taxon>
        <taxon>Gunneridae</taxon>
        <taxon>Pentapetalae</taxon>
        <taxon>rosids</taxon>
        <taxon>fabids</taxon>
        <taxon>Fabales</taxon>
        <taxon>Fabaceae</taxon>
        <taxon>Caesalpinioideae</taxon>
        <taxon>mimosoid clade</taxon>
        <taxon>Acacieae</taxon>
        <taxon>Acacia</taxon>
    </lineage>
</organism>
<evidence type="ECO:0000256" key="14">
    <source>
        <dbReference type="ARBA" id="ARBA00022989"/>
    </source>
</evidence>
<keyword evidence="15 20" id="KW-0472">Membrane</keyword>
<accession>A0AAE1IM44</accession>
<dbReference type="EC" id="2.7.11.1" evidence="5"/>
<evidence type="ECO:0000313" key="22">
    <source>
        <dbReference type="EMBL" id="KAK4253341.1"/>
    </source>
</evidence>
<dbReference type="PANTHER" id="PTHR27007">
    <property type="match status" value="1"/>
</dbReference>
<dbReference type="GO" id="GO:0030246">
    <property type="term" value="F:carbohydrate binding"/>
    <property type="evidence" value="ECO:0007669"/>
    <property type="project" value="UniProtKB-KW"/>
</dbReference>
<keyword evidence="10" id="KW-0430">Lectin</keyword>
<evidence type="ECO:0000256" key="18">
    <source>
        <dbReference type="ARBA" id="ARBA00048679"/>
    </source>
</evidence>
<dbReference type="InterPro" id="IPR001220">
    <property type="entry name" value="Legume_lectin_dom"/>
</dbReference>
<evidence type="ECO:0000256" key="11">
    <source>
        <dbReference type="ARBA" id="ARBA00022741"/>
    </source>
</evidence>
<protein>
    <recommendedName>
        <fullName evidence="5">non-specific serine/threonine protein kinase</fullName>
        <ecNumber evidence="5">2.7.11.1</ecNumber>
    </recommendedName>
</protein>
<dbReference type="Proteomes" id="UP001293593">
    <property type="component" value="Unassembled WGS sequence"/>
</dbReference>
<feature type="transmembrane region" description="Helical" evidence="20">
    <location>
        <begin position="227"/>
        <end position="247"/>
    </location>
</feature>
<evidence type="ECO:0000256" key="8">
    <source>
        <dbReference type="ARBA" id="ARBA00022692"/>
    </source>
</evidence>
<keyword evidence="23" id="KW-1185">Reference proteome</keyword>
<dbReference type="InterPro" id="IPR013320">
    <property type="entry name" value="ConA-like_dom_sf"/>
</dbReference>
<evidence type="ECO:0000256" key="4">
    <source>
        <dbReference type="ARBA" id="ARBA00010217"/>
    </source>
</evidence>
<name>A0AAE1IM44_9FABA</name>
<evidence type="ECO:0000313" key="23">
    <source>
        <dbReference type="Proteomes" id="UP001293593"/>
    </source>
</evidence>
<dbReference type="Gene3D" id="3.30.200.20">
    <property type="entry name" value="Phosphorylase Kinase, domain 1"/>
    <property type="match status" value="1"/>
</dbReference>
<keyword evidence="6" id="KW-0723">Serine/threonine-protein kinase</keyword>
<dbReference type="CDD" id="cd06899">
    <property type="entry name" value="lectin_legume_LecRK_Arcelin_ConA"/>
    <property type="match status" value="1"/>
</dbReference>
<keyword evidence="11 19" id="KW-0547">Nucleotide-binding</keyword>
<dbReference type="FunFam" id="1.10.510.10:FF:000108">
    <property type="entry name" value="L-type lectin-domain containing receptor kinase S.4"/>
    <property type="match status" value="1"/>
</dbReference>
<keyword evidence="8 20" id="KW-0812">Transmembrane</keyword>
<keyword evidence="9" id="KW-0732">Signal</keyword>